<evidence type="ECO:0000256" key="1">
    <source>
        <dbReference type="SAM" id="Coils"/>
    </source>
</evidence>
<evidence type="ECO:0000259" key="3">
    <source>
        <dbReference type="Pfam" id="PF02371"/>
    </source>
</evidence>
<gene>
    <name evidence="4" type="ORF">EUZ87_03320</name>
</gene>
<dbReference type="AlphaFoldDB" id="A0A4Q9Y332"/>
<dbReference type="PANTHER" id="PTHR33055">
    <property type="entry name" value="TRANSPOSASE FOR INSERTION SEQUENCE ELEMENT IS1111A"/>
    <property type="match status" value="1"/>
</dbReference>
<evidence type="ECO:0000259" key="2">
    <source>
        <dbReference type="Pfam" id="PF01548"/>
    </source>
</evidence>
<feature type="domain" description="Transposase IS110-like N-terminal" evidence="2">
    <location>
        <begin position="7"/>
        <end position="161"/>
    </location>
</feature>
<reference evidence="4 5" key="1">
    <citation type="submission" date="2019-01" db="EMBL/GenBank/DDBJ databases">
        <title>Draft genome sequence of Lactobacillus paraplantarum OSY-TC318, a Producer of the novel lantibiotic Paraplantaracin TC318.</title>
        <authorList>
            <person name="Hussein W.E."/>
            <person name="Huang E."/>
            <person name="Yousef A.E."/>
        </authorList>
    </citation>
    <scope>NUCLEOTIDE SEQUENCE [LARGE SCALE GENOMIC DNA]</scope>
    <source>
        <strain evidence="4 5">OSY-TC318</strain>
    </source>
</reference>
<proteinExistence type="predicted"/>
<evidence type="ECO:0000313" key="5">
    <source>
        <dbReference type="Proteomes" id="UP000292648"/>
    </source>
</evidence>
<dbReference type="Pfam" id="PF02371">
    <property type="entry name" value="Transposase_20"/>
    <property type="match status" value="1"/>
</dbReference>
<feature type="domain" description="Transposase IS116/IS110/IS902 C-terminal" evidence="3">
    <location>
        <begin position="277"/>
        <end position="352"/>
    </location>
</feature>
<dbReference type="Pfam" id="PF01548">
    <property type="entry name" value="DEDD_Tnp_IS110"/>
    <property type="match status" value="1"/>
</dbReference>
<dbReference type="NCBIfam" id="NF033542">
    <property type="entry name" value="transpos_IS110"/>
    <property type="match status" value="1"/>
</dbReference>
<name>A0A4Q9Y332_9LACO</name>
<keyword evidence="1" id="KW-0175">Coiled coil</keyword>
<dbReference type="InterPro" id="IPR003346">
    <property type="entry name" value="Transposase_20"/>
</dbReference>
<comment type="caution">
    <text evidence="4">The sequence shown here is derived from an EMBL/GenBank/DDBJ whole genome shotgun (WGS) entry which is preliminary data.</text>
</comment>
<dbReference type="InterPro" id="IPR002525">
    <property type="entry name" value="Transp_IS110-like_N"/>
</dbReference>
<dbReference type="Proteomes" id="UP000292648">
    <property type="component" value="Unassembled WGS sequence"/>
</dbReference>
<dbReference type="GO" id="GO:0003677">
    <property type="term" value="F:DNA binding"/>
    <property type="evidence" value="ECO:0007669"/>
    <property type="project" value="InterPro"/>
</dbReference>
<evidence type="ECO:0000313" key="4">
    <source>
        <dbReference type="EMBL" id="TBX49804.1"/>
    </source>
</evidence>
<dbReference type="GO" id="GO:0004803">
    <property type="term" value="F:transposase activity"/>
    <property type="evidence" value="ECO:0007669"/>
    <property type="project" value="InterPro"/>
</dbReference>
<accession>A0A4Q9Y332</accession>
<protein>
    <submittedName>
        <fullName evidence="4">IS110 family transposase</fullName>
    </submittedName>
</protein>
<feature type="coiled-coil region" evidence="1">
    <location>
        <begin position="132"/>
        <end position="159"/>
    </location>
</feature>
<dbReference type="EMBL" id="SEHH01000027">
    <property type="protein sequence ID" value="TBX49804.1"/>
    <property type="molecule type" value="Genomic_DNA"/>
</dbReference>
<sequence>MIMRTIIGIDVSKNKANIAVATDLVVVKELVISLDALGFNELKHVVLQFGGNSEIVFEATGVYSRRLEYFLQQEGLNYHILNPLTAKNRIATGSRLRKNDERDARRLAVTEFTEHLEPYLLAYKQDPIYHELTDMNRYYDQLNEDKKRARNRAHRVLQLVFASFGEAKIGFDFDTKCAWQLLVLFPHAQIIREIGDLNELETRILAAHFKGIGPKRAHDAARKLWKLAAKNGDAVPLSSDNTRQMKALAEQVLALETAQDQQVLRMMELGKFLPEYELLQTIPGIGSSTAIRLISELGDMRRFNTRQQLNSYVGIDTTEVDSGDHQSARHITKHGNPHARRILYWTVILMINPKMGNNHIRDAYQKRREASSSKKKLIVRQMDRLIKTILYLIKTNQPYSYELAPQSK</sequence>
<organism evidence="4 5">
    <name type="scientific">Lactiplantibacillus paraplantarum</name>
    <dbReference type="NCBI Taxonomy" id="60520"/>
    <lineage>
        <taxon>Bacteria</taxon>
        <taxon>Bacillati</taxon>
        <taxon>Bacillota</taxon>
        <taxon>Bacilli</taxon>
        <taxon>Lactobacillales</taxon>
        <taxon>Lactobacillaceae</taxon>
        <taxon>Lactiplantibacillus</taxon>
    </lineage>
</organism>
<dbReference type="GO" id="GO:0006313">
    <property type="term" value="P:DNA transposition"/>
    <property type="evidence" value="ECO:0007669"/>
    <property type="project" value="InterPro"/>
</dbReference>
<dbReference type="InterPro" id="IPR047650">
    <property type="entry name" value="Transpos_IS110"/>
</dbReference>